<evidence type="ECO:0000313" key="3">
    <source>
        <dbReference type="EMBL" id="CAD6268338.1"/>
    </source>
</evidence>
<dbReference type="Proteomes" id="UP000604825">
    <property type="component" value="Unassembled WGS sequence"/>
</dbReference>
<dbReference type="EMBL" id="CAJGYO010000014">
    <property type="protein sequence ID" value="CAD6268338.1"/>
    <property type="molecule type" value="Genomic_DNA"/>
</dbReference>
<keyword evidence="4" id="KW-1185">Reference proteome</keyword>
<dbReference type="OrthoDB" id="1627728at2759"/>
<accession>A0A811RDJ0</accession>
<gene>
    <name evidence="3" type="ORF">NCGR_LOCUS51643</name>
</gene>
<feature type="region of interest" description="Disordered" evidence="1">
    <location>
        <begin position="82"/>
        <end position="112"/>
    </location>
</feature>
<evidence type="ECO:0000256" key="1">
    <source>
        <dbReference type="SAM" id="MobiDB-lite"/>
    </source>
</evidence>
<organism evidence="3 4">
    <name type="scientific">Miscanthus lutarioriparius</name>
    <dbReference type="NCBI Taxonomy" id="422564"/>
    <lineage>
        <taxon>Eukaryota</taxon>
        <taxon>Viridiplantae</taxon>
        <taxon>Streptophyta</taxon>
        <taxon>Embryophyta</taxon>
        <taxon>Tracheophyta</taxon>
        <taxon>Spermatophyta</taxon>
        <taxon>Magnoliopsida</taxon>
        <taxon>Liliopsida</taxon>
        <taxon>Poales</taxon>
        <taxon>Poaceae</taxon>
        <taxon>PACMAD clade</taxon>
        <taxon>Panicoideae</taxon>
        <taxon>Andropogonodae</taxon>
        <taxon>Andropogoneae</taxon>
        <taxon>Saccharinae</taxon>
        <taxon>Miscanthus</taxon>
    </lineage>
</organism>
<evidence type="ECO:0000256" key="2">
    <source>
        <dbReference type="SAM" id="Phobius"/>
    </source>
</evidence>
<name>A0A811RDJ0_9POAL</name>
<keyword evidence="2" id="KW-1133">Transmembrane helix</keyword>
<evidence type="ECO:0000313" key="4">
    <source>
        <dbReference type="Proteomes" id="UP000604825"/>
    </source>
</evidence>
<reference evidence="3" key="1">
    <citation type="submission" date="2020-10" db="EMBL/GenBank/DDBJ databases">
        <authorList>
            <person name="Han B."/>
            <person name="Lu T."/>
            <person name="Zhao Q."/>
            <person name="Huang X."/>
            <person name="Zhao Y."/>
        </authorList>
    </citation>
    <scope>NUCLEOTIDE SEQUENCE</scope>
</reference>
<keyword evidence="2" id="KW-0812">Transmembrane</keyword>
<comment type="caution">
    <text evidence="3">The sequence shown here is derived from an EMBL/GenBank/DDBJ whole genome shotgun (WGS) entry which is preliminary data.</text>
</comment>
<feature type="compositionally biased region" description="Basic residues" evidence="1">
    <location>
        <begin position="91"/>
        <end position="112"/>
    </location>
</feature>
<feature type="transmembrane region" description="Helical" evidence="2">
    <location>
        <begin position="125"/>
        <end position="152"/>
    </location>
</feature>
<keyword evidence="2" id="KW-0472">Membrane</keyword>
<protein>
    <submittedName>
        <fullName evidence="3">Uncharacterized protein</fullName>
    </submittedName>
</protein>
<dbReference type="AlphaFoldDB" id="A0A811RDJ0"/>
<proteinExistence type="predicted"/>
<sequence>MGLGAAGSGVGSPPCWGRHLAAEGCTSTGATMSVAAHRSPVASVSGGCCSCGGGHGNCVNIYVNNNVQGVTNSVLVGSKVVMRDPGPRISSSRHHQPPRDGRRRRREGKRNRHQQLQHMAKTIKIGIVAVVVSSLLFVAAAATTILCLHLFVRVRE</sequence>